<name>A0ACB9DWG9_CICIN</name>
<evidence type="ECO:0000313" key="1">
    <source>
        <dbReference type="EMBL" id="KAI3750800.1"/>
    </source>
</evidence>
<protein>
    <submittedName>
        <fullName evidence="1">Uncharacterized protein</fullName>
    </submittedName>
</protein>
<reference evidence="1 2" key="2">
    <citation type="journal article" date="2022" name="Mol. Ecol. Resour.">
        <title>The genomes of chicory, endive, great burdock and yacon provide insights into Asteraceae paleo-polyploidization history and plant inulin production.</title>
        <authorList>
            <person name="Fan W."/>
            <person name="Wang S."/>
            <person name="Wang H."/>
            <person name="Wang A."/>
            <person name="Jiang F."/>
            <person name="Liu H."/>
            <person name="Zhao H."/>
            <person name="Xu D."/>
            <person name="Zhang Y."/>
        </authorList>
    </citation>
    <scope>NUCLEOTIDE SEQUENCE [LARGE SCALE GENOMIC DNA]</scope>
    <source>
        <strain evidence="2">cv. Punajuju</strain>
        <tissue evidence="1">Leaves</tissue>
    </source>
</reference>
<organism evidence="1 2">
    <name type="scientific">Cichorium intybus</name>
    <name type="common">Chicory</name>
    <dbReference type="NCBI Taxonomy" id="13427"/>
    <lineage>
        <taxon>Eukaryota</taxon>
        <taxon>Viridiplantae</taxon>
        <taxon>Streptophyta</taxon>
        <taxon>Embryophyta</taxon>
        <taxon>Tracheophyta</taxon>
        <taxon>Spermatophyta</taxon>
        <taxon>Magnoliopsida</taxon>
        <taxon>eudicotyledons</taxon>
        <taxon>Gunneridae</taxon>
        <taxon>Pentapetalae</taxon>
        <taxon>asterids</taxon>
        <taxon>campanulids</taxon>
        <taxon>Asterales</taxon>
        <taxon>Asteraceae</taxon>
        <taxon>Cichorioideae</taxon>
        <taxon>Cichorieae</taxon>
        <taxon>Cichoriinae</taxon>
        <taxon>Cichorium</taxon>
    </lineage>
</organism>
<keyword evidence="2" id="KW-1185">Reference proteome</keyword>
<proteinExistence type="predicted"/>
<gene>
    <name evidence="1" type="ORF">L2E82_21633</name>
</gene>
<reference evidence="2" key="1">
    <citation type="journal article" date="2022" name="Mol. Ecol. Resour.">
        <title>The genomes of chicory, endive, great burdock and yacon provide insights into Asteraceae palaeo-polyploidization history and plant inulin production.</title>
        <authorList>
            <person name="Fan W."/>
            <person name="Wang S."/>
            <person name="Wang H."/>
            <person name="Wang A."/>
            <person name="Jiang F."/>
            <person name="Liu H."/>
            <person name="Zhao H."/>
            <person name="Xu D."/>
            <person name="Zhang Y."/>
        </authorList>
    </citation>
    <scope>NUCLEOTIDE SEQUENCE [LARGE SCALE GENOMIC DNA]</scope>
    <source>
        <strain evidence="2">cv. Punajuju</strain>
    </source>
</reference>
<dbReference type="Proteomes" id="UP001055811">
    <property type="component" value="Linkage Group LG04"/>
</dbReference>
<accession>A0ACB9DWG9</accession>
<comment type="caution">
    <text evidence="1">The sequence shown here is derived from an EMBL/GenBank/DDBJ whole genome shotgun (WGS) entry which is preliminary data.</text>
</comment>
<dbReference type="EMBL" id="CM042012">
    <property type="protein sequence ID" value="KAI3750800.1"/>
    <property type="molecule type" value="Genomic_DNA"/>
</dbReference>
<evidence type="ECO:0000313" key="2">
    <source>
        <dbReference type="Proteomes" id="UP001055811"/>
    </source>
</evidence>
<sequence length="109" mass="12537">MGSETTLRSLSYGHASPCMSMGQNPKCYESSKTTNQGITLHDRMKWKVRRVDLLTLLLKNGVMHTIRYKPFLAPYLILPISQNLQRLETEEPLPKPVVYTPENLQKHEP</sequence>